<accession>A0AAV4U0K3</accession>
<name>A0AAV4U0K3_9ARAC</name>
<dbReference type="Proteomes" id="UP001054837">
    <property type="component" value="Unassembled WGS sequence"/>
</dbReference>
<dbReference type="InterPro" id="IPR001375">
    <property type="entry name" value="Peptidase_S9_cat"/>
</dbReference>
<evidence type="ECO:0000313" key="5">
    <source>
        <dbReference type="EMBL" id="GIY51308.1"/>
    </source>
</evidence>
<dbReference type="GO" id="GO:0006508">
    <property type="term" value="P:proteolysis"/>
    <property type="evidence" value="ECO:0007669"/>
    <property type="project" value="InterPro"/>
</dbReference>
<dbReference type="GO" id="GO:0008236">
    <property type="term" value="F:serine-type peptidase activity"/>
    <property type="evidence" value="ECO:0007669"/>
    <property type="project" value="UniProtKB-KW"/>
</dbReference>
<organism evidence="5 6">
    <name type="scientific">Caerostris darwini</name>
    <dbReference type="NCBI Taxonomy" id="1538125"/>
    <lineage>
        <taxon>Eukaryota</taxon>
        <taxon>Metazoa</taxon>
        <taxon>Ecdysozoa</taxon>
        <taxon>Arthropoda</taxon>
        <taxon>Chelicerata</taxon>
        <taxon>Arachnida</taxon>
        <taxon>Araneae</taxon>
        <taxon>Araneomorphae</taxon>
        <taxon>Entelegynae</taxon>
        <taxon>Araneoidea</taxon>
        <taxon>Araneidae</taxon>
        <taxon>Caerostris</taxon>
    </lineage>
</organism>
<dbReference type="InterPro" id="IPR029058">
    <property type="entry name" value="AB_hydrolase_fold"/>
</dbReference>
<dbReference type="GO" id="GO:0004177">
    <property type="term" value="F:aminopeptidase activity"/>
    <property type="evidence" value="ECO:0007669"/>
    <property type="project" value="UniProtKB-KW"/>
</dbReference>
<dbReference type="EMBL" id="BPLQ01010518">
    <property type="protein sequence ID" value="GIY51308.1"/>
    <property type="molecule type" value="Genomic_DNA"/>
</dbReference>
<keyword evidence="2" id="KW-0720">Serine protease</keyword>
<protein>
    <submittedName>
        <fullName evidence="5">Dipeptidyl peptidase 4</fullName>
    </submittedName>
</protein>
<dbReference type="PANTHER" id="PTHR11731">
    <property type="entry name" value="PROTEASE FAMILY S9B,C DIPEPTIDYL-PEPTIDASE IV-RELATED"/>
    <property type="match status" value="1"/>
</dbReference>
<reference evidence="5 6" key="1">
    <citation type="submission" date="2021-06" db="EMBL/GenBank/DDBJ databases">
        <title>Caerostris darwini draft genome.</title>
        <authorList>
            <person name="Kono N."/>
            <person name="Arakawa K."/>
        </authorList>
    </citation>
    <scope>NUCLEOTIDE SEQUENCE [LARGE SCALE GENOMIC DNA]</scope>
</reference>
<evidence type="ECO:0000256" key="1">
    <source>
        <dbReference type="ARBA" id="ARBA00022438"/>
    </source>
</evidence>
<comment type="caution">
    <text evidence="5">The sequence shown here is derived from an EMBL/GenBank/DDBJ whole genome shotgun (WGS) entry which is preliminary data.</text>
</comment>
<evidence type="ECO:0000259" key="4">
    <source>
        <dbReference type="Pfam" id="PF00326"/>
    </source>
</evidence>
<keyword evidence="1" id="KW-0645">Protease</keyword>
<dbReference type="Gene3D" id="3.40.50.1820">
    <property type="entry name" value="alpha/beta hydrolase"/>
    <property type="match status" value="1"/>
</dbReference>
<keyword evidence="3" id="KW-0325">Glycoprotein</keyword>
<evidence type="ECO:0000313" key="6">
    <source>
        <dbReference type="Proteomes" id="UP001054837"/>
    </source>
</evidence>
<keyword evidence="1" id="KW-0031">Aminopeptidase</keyword>
<sequence>MSDLEECRDRLKLAADKASTSTKLIRDLGIQTYEVRKLRITDQIKSKVTPKSRENFIRKWSHFKTSDELVNNVHLQHSMMLIKALTNAGVLFRTQIYPDEKHSLVNVKMHLYQTMEDFLEYTCFKSPERPPMDLHNGR</sequence>
<feature type="domain" description="Peptidase S9 prolyl oligopeptidase catalytic" evidence="4">
    <location>
        <begin position="71"/>
        <end position="121"/>
    </location>
</feature>
<keyword evidence="1" id="KW-0378">Hydrolase</keyword>
<gene>
    <name evidence="5" type="primary">VDPP4_3</name>
    <name evidence="5" type="ORF">CDAR_69351</name>
</gene>
<dbReference type="InterPro" id="IPR050278">
    <property type="entry name" value="Serine_Prot_S9B/DPPIV"/>
</dbReference>
<dbReference type="AlphaFoldDB" id="A0AAV4U0K3"/>
<evidence type="ECO:0000256" key="3">
    <source>
        <dbReference type="ARBA" id="ARBA00023180"/>
    </source>
</evidence>
<dbReference type="Pfam" id="PF00326">
    <property type="entry name" value="Peptidase_S9"/>
    <property type="match status" value="1"/>
</dbReference>
<dbReference type="GO" id="GO:0008239">
    <property type="term" value="F:dipeptidyl-peptidase activity"/>
    <property type="evidence" value="ECO:0007669"/>
    <property type="project" value="TreeGrafter"/>
</dbReference>
<dbReference type="PANTHER" id="PTHR11731:SF200">
    <property type="entry name" value="DIPEPTIDYL PEPTIDASE 10, ISOFORM B"/>
    <property type="match status" value="1"/>
</dbReference>
<proteinExistence type="predicted"/>
<keyword evidence="6" id="KW-1185">Reference proteome</keyword>
<evidence type="ECO:0000256" key="2">
    <source>
        <dbReference type="ARBA" id="ARBA00022825"/>
    </source>
</evidence>
<dbReference type="SUPFAM" id="SSF53474">
    <property type="entry name" value="alpha/beta-Hydrolases"/>
    <property type="match status" value="1"/>
</dbReference>
<dbReference type="GO" id="GO:0005886">
    <property type="term" value="C:plasma membrane"/>
    <property type="evidence" value="ECO:0007669"/>
    <property type="project" value="TreeGrafter"/>
</dbReference>